<protein>
    <submittedName>
        <fullName evidence="1">Lantibiotic ABC transporter permease</fullName>
    </submittedName>
</protein>
<proteinExistence type="predicted"/>
<dbReference type="EMBL" id="PPTX01000018">
    <property type="protein sequence ID" value="RDB77363.1"/>
    <property type="molecule type" value="Genomic_DNA"/>
</dbReference>
<name>A0A369NL03_EGGLN</name>
<sequence>MAGAEARAKAREAGTRACEAEPGRARVTFRRALRSEAVRMRRSPLVVLHVALAVALGALAGAYFAFSAWDSLLGTDAFFQLLGAGAPLLAGISCGLAADAEQRAGEGANVLGVSSRRGALAAKLAALLALCLMAAAIAAALFCGALALAGRSLPDTAAVALATAGIALGSLCSYAILWCVALRFGRNASIGMGTLGFIAALTLMGGLANGLVTGTFSGAFSIGAAAFVPFAWPSRLASLPLELSIAAGMGAQAQVEALAAAYATVTCACTAITAVVLAVALAAANRFENPRRSGE</sequence>
<dbReference type="InterPro" id="IPR022294">
    <property type="entry name" value="ABC-transptr_permeasesu"/>
</dbReference>
<evidence type="ECO:0000313" key="1">
    <source>
        <dbReference type="EMBL" id="RDB77363.1"/>
    </source>
</evidence>
<dbReference type="CDD" id="cd21808">
    <property type="entry name" value="ABC-2_lan_permease_MutG"/>
    <property type="match status" value="1"/>
</dbReference>
<gene>
    <name evidence="1" type="ORF">C1872_11540</name>
</gene>
<dbReference type="AlphaFoldDB" id="A0A369NL03"/>
<comment type="caution">
    <text evidence="1">The sequence shown here is derived from an EMBL/GenBank/DDBJ whole genome shotgun (WGS) entry which is preliminary data.</text>
</comment>
<dbReference type="Proteomes" id="UP000253752">
    <property type="component" value="Unassembled WGS sequence"/>
</dbReference>
<dbReference type="RefSeq" id="WP_114516568.1">
    <property type="nucleotide sequence ID" value="NZ_CP089333.1"/>
</dbReference>
<accession>A0A369NL03</accession>
<reference evidence="1 2" key="1">
    <citation type="journal article" date="2018" name="Elife">
        <title>Discovery and characterization of a prevalent human gut bacterial enzyme sufficient for the inactivation of a family of plant toxins.</title>
        <authorList>
            <person name="Koppel N."/>
            <person name="Bisanz J.E."/>
            <person name="Pandelia M.E."/>
            <person name="Turnbaugh P.J."/>
            <person name="Balskus E.P."/>
        </authorList>
    </citation>
    <scope>NUCLEOTIDE SEQUENCE [LARGE SCALE GENOMIC DNA]</scope>
    <source>
        <strain evidence="1 2">MR1 #12</strain>
    </source>
</reference>
<evidence type="ECO:0000313" key="2">
    <source>
        <dbReference type="Proteomes" id="UP000253752"/>
    </source>
</evidence>
<organism evidence="1 2">
    <name type="scientific">Eggerthella lenta</name>
    <name type="common">Eubacterium lentum</name>
    <dbReference type="NCBI Taxonomy" id="84112"/>
    <lineage>
        <taxon>Bacteria</taxon>
        <taxon>Bacillati</taxon>
        <taxon>Actinomycetota</taxon>
        <taxon>Coriobacteriia</taxon>
        <taxon>Eggerthellales</taxon>
        <taxon>Eggerthellaceae</taxon>
        <taxon>Eggerthella</taxon>
    </lineage>
</organism>